<dbReference type="Proteomes" id="UP000036395">
    <property type="component" value="Unassembled WGS sequence"/>
</dbReference>
<dbReference type="InterPro" id="IPR032557">
    <property type="entry name" value="DUF4935"/>
</dbReference>
<comment type="caution">
    <text evidence="2">The sequence shown here is derived from an EMBL/GenBank/DDBJ whole genome shotgun (WGS) entry which is preliminary data.</text>
</comment>
<dbReference type="Pfam" id="PF16289">
    <property type="entry name" value="PIN_12"/>
    <property type="match status" value="1"/>
</dbReference>
<organism evidence="2 4">
    <name type="scientific">Pseudomonas taetrolens</name>
    <dbReference type="NCBI Taxonomy" id="47884"/>
    <lineage>
        <taxon>Bacteria</taxon>
        <taxon>Pseudomonadati</taxon>
        <taxon>Pseudomonadota</taxon>
        <taxon>Gammaproteobacteria</taxon>
        <taxon>Pseudomonadales</taxon>
        <taxon>Pseudomonadaceae</taxon>
        <taxon>Pseudomonas</taxon>
    </lineage>
</organism>
<dbReference type="AlphaFoldDB" id="A0A0J6JT45"/>
<dbReference type="PATRIC" id="fig|47884.3.peg.974"/>
<gene>
    <name evidence="3" type="ORF">SAMN04490203_0745</name>
    <name evidence="2" type="ORF">TU78_02890</name>
</gene>
<dbReference type="EMBL" id="JYLA01000001">
    <property type="protein sequence ID" value="KMM86952.1"/>
    <property type="molecule type" value="Genomic_DNA"/>
</dbReference>
<evidence type="ECO:0000313" key="5">
    <source>
        <dbReference type="Proteomes" id="UP000183155"/>
    </source>
</evidence>
<keyword evidence="5" id="KW-1185">Reference proteome</keyword>
<dbReference type="EMBL" id="FNRS01000001">
    <property type="protein sequence ID" value="SEB59611.1"/>
    <property type="molecule type" value="Genomic_DNA"/>
</dbReference>
<accession>A0A0J6JT45</accession>
<evidence type="ECO:0000259" key="1">
    <source>
        <dbReference type="Pfam" id="PF16289"/>
    </source>
</evidence>
<evidence type="ECO:0000313" key="2">
    <source>
        <dbReference type="EMBL" id="KMM86952.1"/>
    </source>
</evidence>
<reference evidence="3 5" key="2">
    <citation type="submission" date="2016-10" db="EMBL/GenBank/DDBJ databases">
        <authorList>
            <person name="Varghese N."/>
            <person name="Submissions S."/>
        </authorList>
    </citation>
    <scope>NUCLEOTIDE SEQUENCE [LARGE SCALE GENOMIC DNA]</scope>
    <source>
        <strain evidence="3 5">BS3652</strain>
    </source>
</reference>
<proteinExistence type="predicted"/>
<evidence type="ECO:0000313" key="3">
    <source>
        <dbReference type="EMBL" id="SEB59611.1"/>
    </source>
</evidence>
<reference evidence="2 4" key="1">
    <citation type="submission" date="2015-02" db="EMBL/GenBank/DDBJ databases">
        <title>Pseudomonas helleri sp. nov. and Pseudomonas weihenstephanensis sp. nov., isolated from raw cows milk.</title>
        <authorList>
            <person name="von Neubeck M."/>
            <person name="Huptas C."/>
            <person name="Wenning M."/>
            <person name="Scherer S."/>
        </authorList>
    </citation>
    <scope>NUCLEOTIDE SEQUENCE [LARGE SCALE GENOMIC DNA]</scope>
    <source>
        <strain evidence="2 4">DSM 21104</strain>
    </source>
</reference>
<dbReference type="Proteomes" id="UP000183155">
    <property type="component" value="Unassembled WGS sequence"/>
</dbReference>
<feature type="domain" description="DUF4935" evidence="1">
    <location>
        <begin position="4"/>
        <end position="166"/>
    </location>
</feature>
<name>A0A0J6JT45_PSETA</name>
<sequence length="389" mass="43898">MIHIVLDTNILHQEGLESRNMQLLSKLSNSGELKIYVPEIVKREFVSKKTLESHEKLIEAKNALIEISKKLLKNDPLRETLSEQEKILTCMADSVSNALKAQFENWAREANAVELKADPAALDSIIDSYFSGTGAFRKPKNREDFPDAFVNQCIESLANKHDKIYIAIKDTAFKKHLETIPNITLSDSLKDFFQLEELQALNAKIDGLLKNVEALKEYLSNQPFTDRLIEYLTSNEEPLSNIYVEEQNIDGINNLDIDSFGASINYAQANNVQQIEFSNPTYIDEGHYSLDIELTTAASIHYCADYMDYIQLSHRRVKNIDLSSMNGDGVCDLAEGFTVKLQGTIEIFFDGGWSALELDTHSAYLNTKKTKIETILNIESGTILESALR</sequence>
<evidence type="ECO:0000313" key="4">
    <source>
        <dbReference type="Proteomes" id="UP000036395"/>
    </source>
</evidence>
<dbReference type="RefSeq" id="WP_048378323.1">
    <property type="nucleotide sequence ID" value="NZ_FNRS01000001.1"/>
</dbReference>
<protein>
    <recommendedName>
        <fullName evidence="1">DUF4935 domain-containing protein</fullName>
    </recommendedName>
</protein>